<dbReference type="SMART" id="SM00932">
    <property type="entry name" value="Nfu_N"/>
    <property type="match status" value="1"/>
</dbReference>
<organism evidence="3 4">
    <name type="scientific">Rhinopithecimicrobium faecis</name>
    <dbReference type="NCBI Taxonomy" id="2820698"/>
    <lineage>
        <taxon>Bacteria</taxon>
        <taxon>Pseudomonadati</taxon>
        <taxon>Bacteroidota</taxon>
        <taxon>Sphingobacteriia</taxon>
        <taxon>Sphingobacteriales</taxon>
        <taxon>Sphingobacteriaceae</taxon>
        <taxon>Rhinopithecimicrobium</taxon>
    </lineage>
</organism>
<dbReference type="Proteomes" id="UP000679691">
    <property type="component" value="Unassembled WGS sequence"/>
</dbReference>
<proteinExistence type="inferred from homology"/>
<evidence type="ECO:0000313" key="4">
    <source>
        <dbReference type="Proteomes" id="UP000679691"/>
    </source>
</evidence>
<keyword evidence="4" id="KW-1185">Reference proteome</keyword>
<dbReference type="EMBL" id="JAGKSB010000003">
    <property type="protein sequence ID" value="MBP3942593.1"/>
    <property type="molecule type" value="Genomic_DNA"/>
</dbReference>
<evidence type="ECO:0000259" key="2">
    <source>
        <dbReference type="SMART" id="SM00932"/>
    </source>
</evidence>
<dbReference type="PIRSF" id="PIRSF036773">
    <property type="entry name" value="HIRIP5"/>
    <property type="match status" value="1"/>
</dbReference>
<dbReference type="Pfam" id="PF01106">
    <property type="entry name" value="NifU"/>
    <property type="match status" value="1"/>
</dbReference>
<dbReference type="InterPro" id="IPR001075">
    <property type="entry name" value="NIF_FeS_clus_asmbl_NifU_C"/>
</dbReference>
<gene>
    <name evidence="3" type="ORF">J5U18_03270</name>
</gene>
<evidence type="ECO:0000313" key="3">
    <source>
        <dbReference type="EMBL" id="MBP3942593.1"/>
    </source>
</evidence>
<dbReference type="GO" id="GO:0005506">
    <property type="term" value="F:iron ion binding"/>
    <property type="evidence" value="ECO:0007669"/>
    <property type="project" value="InterPro"/>
</dbReference>
<dbReference type="AlphaFoldDB" id="A0A8T4H899"/>
<dbReference type="Pfam" id="PF08712">
    <property type="entry name" value="Nfu_N"/>
    <property type="match status" value="1"/>
</dbReference>
<sequence length="184" mass="20206">MATINVYTETTPNPSTMKFLVNKLLINGSVDFPDKEKAQESPFARELFKFNFVTGVFFASNFVTVTKSEDASWDDIEALLKDFVKGAVESELAVKEVAHDENTDFQGTETEIKIQQVLHDYVRPAVEQDGGAIAYKSFNEGTVTVELRGSCSGCPSSTITLKAGIEGLLKRMVPEVEEVVAEAL</sequence>
<name>A0A8T4H899_9SPHI</name>
<dbReference type="PANTHER" id="PTHR11178:SF1">
    <property type="entry name" value="NFU1 IRON-SULFUR CLUSTER SCAFFOLD HOMOLOG, MITOCHONDRIAL"/>
    <property type="match status" value="1"/>
</dbReference>
<dbReference type="RefSeq" id="WP_353546076.1">
    <property type="nucleotide sequence ID" value="NZ_JAGKSB010000003.1"/>
</dbReference>
<dbReference type="GO" id="GO:0051536">
    <property type="term" value="F:iron-sulfur cluster binding"/>
    <property type="evidence" value="ECO:0007669"/>
    <property type="project" value="InterPro"/>
</dbReference>
<dbReference type="PANTHER" id="PTHR11178">
    <property type="entry name" value="IRON-SULFUR CLUSTER SCAFFOLD PROTEIN NFU-RELATED"/>
    <property type="match status" value="1"/>
</dbReference>
<dbReference type="GO" id="GO:0016226">
    <property type="term" value="P:iron-sulfur cluster assembly"/>
    <property type="evidence" value="ECO:0007669"/>
    <property type="project" value="InterPro"/>
</dbReference>
<comment type="caution">
    <text evidence="3">The sequence shown here is derived from an EMBL/GenBank/DDBJ whole genome shotgun (WGS) entry which is preliminary data.</text>
</comment>
<comment type="similarity">
    <text evidence="1">Belongs to the NifU family.</text>
</comment>
<dbReference type="InterPro" id="IPR034904">
    <property type="entry name" value="FSCA_dom_sf"/>
</dbReference>
<dbReference type="Gene3D" id="3.30.1370.70">
    <property type="entry name" value="Scaffold protein Nfu/NifU, N-terminal domain"/>
    <property type="match status" value="1"/>
</dbReference>
<evidence type="ECO:0000256" key="1">
    <source>
        <dbReference type="ARBA" id="ARBA00006420"/>
    </source>
</evidence>
<protein>
    <submittedName>
        <fullName evidence="3">NifU family protein</fullName>
    </submittedName>
</protein>
<dbReference type="InterPro" id="IPR036498">
    <property type="entry name" value="Nfu/NifU_N_sf"/>
</dbReference>
<accession>A0A8T4H899</accession>
<feature type="domain" description="Scaffold protein Nfu/NifU N-terminal" evidence="2">
    <location>
        <begin position="6"/>
        <end position="91"/>
    </location>
</feature>
<reference evidence="3" key="1">
    <citation type="submission" date="2021-03" db="EMBL/GenBank/DDBJ databases">
        <authorList>
            <person name="Lu T."/>
            <person name="Wang Q."/>
            <person name="Han X."/>
        </authorList>
    </citation>
    <scope>NUCLEOTIDE SEQUENCE</scope>
    <source>
        <strain evidence="3">WQ 2009</strain>
    </source>
</reference>
<dbReference type="InterPro" id="IPR014824">
    <property type="entry name" value="Nfu/NifU_N"/>
</dbReference>
<dbReference type="InterPro" id="IPR035433">
    <property type="entry name" value="NFU1-like"/>
</dbReference>
<dbReference type="SUPFAM" id="SSF117916">
    <property type="entry name" value="Fe-S cluster assembly (FSCA) domain-like"/>
    <property type="match status" value="1"/>
</dbReference>
<dbReference type="SUPFAM" id="SSF110836">
    <property type="entry name" value="Hypothetical protein SAV1430"/>
    <property type="match status" value="1"/>
</dbReference>
<dbReference type="Gene3D" id="3.30.300.130">
    <property type="entry name" value="Fe-S cluster assembly (FSCA)"/>
    <property type="match status" value="1"/>
</dbReference>